<reference evidence="1 2" key="1">
    <citation type="submission" date="2020-10" db="EMBL/GenBank/DDBJ databases">
        <title>Connecting structure to function with the recovery of over 1000 high-quality activated sludge metagenome-assembled genomes encoding full-length rRNA genes using long-read sequencing.</title>
        <authorList>
            <person name="Singleton C.M."/>
            <person name="Petriglieri F."/>
            <person name="Kristensen J.M."/>
            <person name="Kirkegaard R.H."/>
            <person name="Michaelsen T.Y."/>
            <person name="Andersen M.H."/>
            <person name="Karst S.M."/>
            <person name="Dueholm M.S."/>
            <person name="Nielsen P.H."/>
            <person name="Albertsen M."/>
        </authorList>
    </citation>
    <scope>NUCLEOTIDE SEQUENCE [LARGE SCALE GENOMIC DNA]</scope>
    <source>
        <strain evidence="1">Ega_18-Q3-R5-49_MAXAC.001</strain>
    </source>
</reference>
<organism evidence="1 2">
    <name type="scientific">Candidatus Phosphoribacter hodrii</name>
    <dbReference type="NCBI Taxonomy" id="2953743"/>
    <lineage>
        <taxon>Bacteria</taxon>
        <taxon>Bacillati</taxon>
        <taxon>Actinomycetota</taxon>
        <taxon>Actinomycetes</taxon>
        <taxon>Micrococcales</taxon>
        <taxon>Dermatophilaceae</taxon>
        <taxon>Candidatus Phosphoribacter</taxon>
    </lineage>
</organism>
<dbReference type="AlphaFoldDB" id="A0A935M2I7"/>
<proteinExistence type="predicted"/>
<name>A0A935M2I7_9MICO</name>
<evidence type="ECO:0000313" key="2">
    <source>
        <dbReference type="Proteomes" id="UP000726105"/>
    </source>
</evidence>
<dbReference type="Pfam" id="PF11228">
    <property type="entry name" value="DUF3027"/>
    <property type="match status" value="1"/>
</dbReference>
<dbReference type="Proteomes" id="UP000726105">
    <property type="component" value="Unassembled WGS sequence"/>
</dbReference>
<dbReference type="EMBL" id="JADJIB010000001">
    <property type="protein sequence ID" value="MBK7271945.1"/>
    <property type="molecule type" value="Genomic_DNA"/>
</dbReference>
<dbReference type="InterPro" id="IPR021391">
    <property type="entry name" value="DUF3027"/>
</dbReference>
<comment type="caution">
    <text evidence="1">The sequence shown here is derived from an EMBL/GenBank/DDBJ whole genome shotgun (WGS) entry which is preliminary data.</text>
</comment>
<gene>
    <name evidence="1" type="ORF">IPI13_01840</name>
</gene>
<accession>A0A935M2I7</accession>
<evidence type="ECO:0000313" key="1">
    <source>
        <dbReference type="EMBL" id="MBK7271945.1"/>
    </source>
</evidence>
<protein>
    <submittedName>
        <fullName evidence="1">DUF3027 domain-containing protein</fullName>
    </submittedName>
</protein>
<sequence>MSQVKSDSALAGAVDLARDAAIAIAEPGAVGAHLEVVMEAERLATHYFACDHTAYRGWRWSVSVARAPRQKFATVCETSLVPGADAILAPEWLPYAARIAPGDVGAGDVLPYREDDPLLQAGFEATGDDEVDQLAFAELGLGRKRVLSPEGRVAAAERWYAGSHGPRSEVAEKATDRCVSCGYYLPMAGALRRSFGVCANEWSPSDGAVVSLDHGCGAHSEIDVEAVPAVVVPEPILDEFSVDILVTRD</sequence>